<dbReference type="InterPro" id="IPR053136">
    <property type="entry name" value="UTP_pyrophosphatase-like"/>
</dbReference>
<dbReference type="InterPro" id="IPR002725">
    <property type="entry name" value="YgjP-like_metallopeptidase"/>
</dbReference>
<dbReference type="EMBL" id="MLJW01000041">
    <property type="protein sequence ID" value="OIR06885.1"/>
    <property type="molecule type" value="Genomic_DNA"/>
</dbReference>
<evidence type="ECO:0000259" key="1">
    <source>
        <dbReference type="Pfam" id="PF01863"/>
    </source>
</evidence>
<proteinExistence type="predicted"/>
<dbReference type="CDD" id="cd07344">
    <property type="entry name" value="M48_yhfN_like"/>
    <property type="match status" value="1"/>
</dbReference>
<protein>
    <submittedName>
        <fullName evidence="2">WLM domain protein</fullName>
    </submittedName>
</protein>
<name>A0A1J5SS92_9ZZZZ</name>
<sequence length="253" mass="28721">MMLFEQLSLFRAPQAPDKASRPSRQRHLQLGARIVAYTLKQGSRRRLSMTIDERGLTVGAPLRMAIAEIEAFVASHAGWVQKKLDEYAGSHARRHLTMKDGACLPLLGAEIAVRIVEGRNRVRWDGQDLVLEARPDADCDALARRALKLRALALFSERVDFYALRLGRPAPRLGLSNARTRWGSCSEKSGIRINWRLIHLPLALIDYVVAHELAHLVEMNHSPRFWAVVENIYPDWRNARRELKARAAQMPVI</sequence>
<dbReference type="Pfam" id="PF01863">
    <property type="entry name" value="YgjP-like"/>
    <property type="match status" value="1"/>
</dbReference>
<dbReference type="PANTHER" id="PTHR30399">
    <property type="entry name" value="UNCHARACTERIZED PROTEIN YGJP"/>
    <property type="match status" value="1"/>
</dbReference>
<comment type="caution">
    <text evidence="2">The sequence shown here is derived from an EMBL/GenBank/DDBJ whole genome shotgun (WGS) entry which is preliminary data.</text>
</comment>
<feature type="domain" description="YgjP-like metallopeptidase" evidence="1">
    <location>
        <begin position="45"/>
        <end position="245"/>
    </location>
</feature>
<dbReference type="Gene3D" id="3.30.2010.10">
    <property type="entry name" value="Metalloproteases ('zincins'), catalytic domain"/>
    <property type="match status" value="1"/>
</dbReference>
<dbReference type="PANTHER" id="PTHR30399:SF1">
    <property type="entry name" value="UTP PYROPHOSPHATASE"/>
    <property type="match status" value="1"/>
</dbReference>
<evidence type="ECO:0000313" key="2">
    <source>
        <dbReference type="EMBL" id="OIR06885.1"/>
    </source>
</evidence>
<reference evidence="2" key="1">
    <citation type="submission" date="2016-10" db="EMBL/GenBank/DDBJ databases">
        <title>Sequence of Gallionella enrichment culture.</title>
        <authorList>
            <person name="Poehlein A."/>
            <person name="Muehling M."/>
            <person name="Daniel R."/>
        </authorList>
    </citation>
    <scope>NUCLEOTIDE SEQUENCE</scope>
</reference>
<organism evidence="2">
    <name type="scientific">mine drainage metagenome</name>
    <dbReference type="NCBI Taxonomy" id="410659"/>
    <lineage>
        <taxon>unclassified sequences</taxon>
        <taxon>metagenomes</taxon>
        <taxon>ecological metagenomes</taxon>
    </lineage>
</organism>
<accession>A0A1J5SS92</accession>
<dbReference type="AlphaFoldDB" id="A0A1J5SS92"/>
<gene>
    <name evidence="2" type="ORF">GALL_111350</name>
</gene>